<dbReference type="InterPro" id="IPR019826">
    <property type="entry name" value="Carboxylesterase_B_AS"/>
</dbReference>
<dbReference type="AlphaFoldDB" id="F4QKQ5"/>
<dbReference type="PROSITE" id="PS00122">
    <property type="entry name" value="CARBOXYLESTERASE_B_1"/>
    <property type="match status" value="1"/>
</dbReference>
<dbReference type="GO" id="GO:0016787">
    <property type="term" value="F:hydrolase activity"/>
    <property type="evidence" value="ECO:0007669"/>
    <property type="project" value="UniProtKB-KW"/>
</dbReference>
<organism evidence="5 6">
    <name type="scientific">Asticcacaulis biprosthecium C19</name>
    <dbReference type="NCBI Taxonomy" id="715226"/>
    <lineage>
        <taxon>Bacteria</taxon>
        <taxon>Pseudomonadati</taxon>
        <taxon>Pseudomonadota</taxon>
        <taxon>Alphaproteobacteria</taxon>
        <taxon>Caulobacterales</taxon>
        <taxon>Caulobacteraceae</taxon>
        <taxon>Asticcacaulis</taxon>
    </lineage>
</organism>
<gene>
    <name evidence="5" type="ORF">ABI_17970</name>
</gene>
<comment type="similarity">
    <text evidence="1 3">Belongs to the type-B carboxylesterase/lipase family.</text>
</comment>
<keyword evidence="2 3" id="KW-0378">Hydrolase</keyword>
<dbReference type="ESTHER" id="9caul-f4qkq5">
    <property type="family name" value="Carb_B_Bacteria"/>
</dbReference>
<dbReference type="InterPro" id="IPR029058">
    <property type="entry name" value="AB_hydrolase_fold"/>
</dbReference>
<dbReference type="eggNOG" id="COG2272">
    <property type="taxonomic scope" value="Bacteria"/>
</dbReference>
<proteinExistence type="inferred from homology"/>
<dbReference type="HOGENOM" id="CLU_006586_10_7_5"/>
<sequence length="591" mass="62539">MSLRRIFAKLKKNRGGIMIRNSLIGLTVAVLATTAAAQTPPPKSPNGRFNLVIPPGRPKVAPPTVMTAPPVQVQSVQLAPVQVPPAHGEPIAQQTVEAPPPAPPAPAGARPDIVVATTAGQLGGEALWDGSHVFRAVPFARPPVGDLRWRAPQDPTPWQGVRYATESAAACLQVDLGWQSAMSRSSSEDCLYLEVRTPDTARKLPVMVFIHGGANRAGGATGTVMAGFAPKGVVIVSIPYRLGALGFLSHPALTQEQGGASGNYALMDQVKALEWVRDNIAAFGGDPGNVTIFGHSAGAQDVGLLLTSPLAKGLFHKAISQSGPPQFGLPARTLAQNEAIGVELASEISMSPPDSAQALADLRRQPAISIQELTDKIPPPVEDASFIWLQAIVDGKALPRAPQDVFRAGEAARVPLIIGVSAQELGLHGGEANIYKAVFNAFGLGRFRAMSFYRIDKGKPPKADPLLGDTAMQISTDIMMRCPADWTAAQMTQAGNEAYLYHLGVDKDGKIHHGSELNFVMNPRPDGQGDAVWPPLLDHWVAFATTGNPNGPGLPQWPAYGGDKAYIDFTTSGPYARTQLRGPVCALRDTP</sequence>
<dbReference type="Gene3D" id="3.40.50.1820">
    <property type="entry name" value="alpha/beta hydrolase"/>
    <property type="match status" value="1"/>
</dbReference>
<evidence type="ECO:0000259" key="4">
    <source>
        <dbReference type="Pfam" id="PF00135"/>
    </source>
</evidence>
<accession>F4QKQ5</accession>
<evidence type="ECO:0000313" key="5">
    <source>
        <dbReference type="EMBL" id="EGF93357.1"/>
    </source>
</evidence>
<feature type="signal peptide" evidence="3">
    <location>
        <begin position="1"/>
        <end position="37"/>
    </location>
</feature>
<feature type="domain" description="Carboxylesterase type B" evidence="4">
    <location>
        <begin position="113"/>
        <end position="573"/>
    </location>
</feature>
<dbReference type="InterPro" id="IPR002018">
    <property type="entry name" value="CarbesteraseB"/>
</dbReference>
<keyword evidence="3" id="KW-0732">Signal</keyword>
<name>F4QKQ5_9CAUL</name>
<evidence type="ECO:0000256" key="2">
    <source>
        <dbReference type="ARBA" id="ARBA00022801"/>
    </source>
</evidence>
<reference evidence="6" key="1">
    <citation type="submission" date="2011-03" db="EMBL/GenBank/DDBJ databases">
        <title>Draft genome sequence of Brevundimonas diminuta.</title>
        <authorList>
            <person name="Brown P.J.B."/>
            <person name="Buechlein A."/>
            <person name="Hemmerich C."/>
            <person name="Brun Y.V."/>
        </authorList>
    </citation>
    <scope>NUCLEOTIDE SEQUENCE [LARGE SCALE GENOMIC DNA]</scope>
    <source>
        <strain evidence="6">C19</strain>
    </source>
</reference>
<dbReference type="PANTHER" id="PTHR11559">
    <property type="entry name" value="CARBOXYLESTERASE"/>
    <property type="match status" value="1"/>
</dbReference>
<evidence type="ECO:0000256" key="3">
    <source>
        <dbReference type="RuleBase" id="RU361235"/>
    </source>
</evidence>
<dbReference type="InterPro" id="IPR050309">
    <property type="entry name" value="Type-B_Carboxylest/Lipase"/>
</dbReference>
<evidence type="ECO:0000313" key="6">
    <source>
        <dbReference type="Proteomes" id="UP000006512"/>
    </source>
</evidence>
<dbReference type="STRING" id="715226.ABI_17970"/>
<dbReference type="EMBL" id="GL883077">
    <property type="protein sequence ID" value="EGF93357.1"/>
    <property type="molecule type" value="Genomic_DNA"/>
</dbReference>
<dbReference type="EC" id="3.1.1.-" evidence="3"/>
<evidence type="ECO:0000256" key="1">
    <source>
        <dbReference type="ARBA" id="ARBA00005964"/>
    </source>
</evidence>
<keyword evidence="6" id="KW-1185">Reference proteome</keyword>
<protein>
    <recommendedName>
        <fullName evidence="3">Carboxylic ester hydrolase</fullName>
        <ecNumber evidence="3">3.1.1.-</ecNumber>
    </recommendedName>
</protein>
<feature type="chain" id="PRO_5005129577" description="Carboxylic ester hydrolase" evidence="3">
    <location>
        <begin position="38"/>
        <end position="591"/>
    </location>
</feature>
<dbReference type="Proteomes" id="UP000006512">
    <property type="component" value="Unassembled WGS sequence"/>
</dbReference>
<dbReference type="Pfam" id="PF00135">
    <property type="entry name" value="COesterase"/>
    <property type="match status" value="1"/>
</dbReference>
<dbReference type="SUPFAM" id="SSF53474">
    <property type="entry name" value="alpha/beta-Hydrolases"/>
    <property type="match status" value="1"/>
</dbReference>